<evidence type="ECO:0000313" key="2">
    <source>
        <dbReference type="EMBL" id="KAH1175170.1"/>
    </source>
</evidence>
<name>A0A9D4B029_9SAUR</name>
<sequence length="156" mass="17300">MAVSVCSALLRGGVLSSHPRAQQQRVSRMRWGLPCTRSEQAQKKPRAPPQSPWAAGESQSYFAWDPERDAPLARRWLRFLSTGATCWCQGNKTRRFNSTRLHRVATSQFASCRPGFKGHLGVYISRELKKPPPPPMKAAAGSPILPFLMAGRGGAW</sequence>
<evidence type="ECO:0000313" key="3">
    <source>
        <dbReference type="Proteomes" id="UP000827986"/>
    </source>
</evidence>
<proteinExistence type="predicted"/>
<protein>
    <submittedName>
        <fullName evidence="2">Uncharacterized protein</fullName>
    </submittedName>
</protein>
<gene>
    <name evidence="2" type="ORF">KIL84_021584</name>
</gene>
<organism evidence="2 3">
    <name type="scientific">Mauremys mutica</name>
    <name type="common">yellowpond turtle</name>
    <dbReference type="NCBI Taxonomy" id="74926"/>
    <lineage>
        <taxon>Eukaryota</taxon>
        <taxon>Metazoa</taxon>
        <taxon>Chordata</taxon>
        <taxon>Craniata</taxon>
        <taxon>Vertebrata</taxon>
        <taxon>Euteleostomi</taxon>
        <taxon>Archelosauria</taxon>
        <taxon>Testudinata</taxon>
        <taxon>Testudines</taxon>
        <taxon>Cryptodira</taxon>
        <taxon>Durocryptodira</taxon>
        <taxon>Testudinoidea</taxon>
        <taxon>Geoemydidae</taxon>
        <taxon>Geoemydinae</taxon>
        <taxon>Mauremys</taxon>
    </lineage>
</organism>
<keyword evidence="3" id="KW-1185">Reference proteome</keyword>
<reference evidence="2" key="1">
    <citation type="submission" date="2021-09" db="EMBL/GenBank/DDBJ databases">
        <title>The genome of Mauremys mutica provides insights into the evolution of semi-aquatic lifestyle.</title>
        <authorList>
            <person name="Gong S."/>
            <person name="Gao Y."/>
        </authorList>
    </citation>
    <scope>NUCLEOTIDE SEQUENCE</scope>
    <source>
        <strain evidence="2">MM-2020</strain>
        <tissue evidence="2">Muscle</tissue>
    </source>
</reference>
<accession>A0A9D4B029</accession>
<dbReference type="AlphaFoldDB" id="A0A9D4B029"/>
<feature type="region of interest" description="Disordered" evidence="1">
    <location>
        <begin position="17"/>
        <end position="57"/>
    </location>
</feature>
<comment type="caution">
    <text evidence="2">The sequence shown here is derived from an EMBL/GenBank/DDBJ whole genome shotgun (WGS) entry which is preliminary data.</text>
</comment>
<evidence type="ECO:0000256" key="1">
    <source>
        <dbReference type="SAM" id="MobiDB-lite"/>
    </source>
</evidence>
<dbReference type="EMBL" id="JAHDVG010000478">
    <property type="protein sequence ID" value="KAH1175170.1"/>
    <property type="molecule type" value="Genomic_DNA"/>
</dbReference>
<dbReference type="Proteomes" id="UP000827986">
    <property type="component" value="Unassembled WGS sequence"/>
</dbReference>